<evidence type="ECO:0000256" key="6">
    <source>
        <dbReference type="SAM" id="SignalP"/>
    </source>
</evidence>
<protein>
    <submittedName>
        <fullName evidence="8">Salicylate hydroxylase</fullName>
    </submittedName>
</protein>
<dbReference type="Pfam" id="PF01494">
    <property type="entry name" value="FAD_binding_3"/>
    <property type="match status" value="1"/>
</dbReference>
<keyword evidence="4" id="KW-0560">Oxidoreductase</keyword>
<dbReference type="PANTHER" id="PTHR13789:SF309">
    <property type="entry name" value="PUTATIVE (AFU_ORTHOLOGUE AFUA_6G14510)-RELATED"/>
    <property type="match status" value="1"/>
</dbReference>
<evidence type="ECO:0000256" key="2">
    <source>
        <dbReference type="ARBA" id="ARBA00022630"/>
    </source>
</evidence>
<keyword evidence="9" id="KW-1185">Reference proteome</keyword>
<dbReference type="Proteomes" id="UP000660729">
    <property type="component" value="Unassembled WGS sequence"/>
</dbReference>
<comment type="similarity">
    <text evidence="1">Belongs to the paxM FAD-dependent monooxygenase family.</text>
</comment>
<dbReference type="Gene3D" id="3.50.50.60">
    <property type="entry name" value="FAD/NAD(P)-binding domain"/>
    <property type="match status" value="1"/>
</dbReference>
<proteinExistence type="inferred from homology"/>
<evidence type="ECO:0000256" key="5">
    <source>
        <dbReference type="ARBA" id="ARBA00023033"/>
    </source>
</evidence>
<dbReference type="SUPFAM" id="SSF51905">
    <property type="entry name" value="FAD/NAD(P)-binding domain"/>
    <property type="match status" value="1"/>
</dbReference>
<dbReference type="AlphaFoldDB" id="A0A8H6RPU8"/>
<dbReference type="EMBL" id="JABCIY010000036">
    <property type="protein sequence ID" value="KAF7195795.1"/>
    <property type="molecule type" value="Genomic_DNA"/>
</dbReference>
<dbReference type="PANTHER" id="PTHR13789">
    <property type="entry name" value="MONOOXYGENASE"/>
    <property type="match status" value="1"/>
</dbReference>
<evidence type="ECO:0000259" key="7">
    <source>
        <dbReference type="Pfam" id="PF01494"/>
    </source>
</evidence>
<dbReference type="OrthoDB" id="16820at2759"/>
<feature type="chain" id="PRO_5034852411" evidence="6">
    <location>
        <begin position="19"/>
        <end position="424"/>
    </location>
</feature>
<comment type="caution">
    <text evidence="8">The sequence shown here is derived from an EMBL/GenBank/DDBJ whole genome shotgun (WGS) entry which is preliminary data.</text>
</comment>
<keyword evidence="5" id="KW-0503">Monooxygenase</keyword>
<evidence type="ECO:0000313" key="9">
    <source>
        <dbReference type="Proteomes" id="UP000660729"/>
    </source>
</evidence>
<dbReference type="PRINTS" id="PR00420">
    <property type="entry name" value="RNGMNOXGNASE"/>
</dbReference>
<sequence>MALHVAVLGAGISGLASAIALKKYLPDPDAEIKITIIEIRPSPSTIGGAVNLTPKALRYLDHLGVLEVLNRNGAGAECKKIEIFDLCTGSKSAELDFCGVDGNGIGAPGSAYFARRVMRAELQSAMLEICEGLENVRVLFEKKTVSIEERCDSVELYFESGDSMVADLVLGCDGIHSACRSLLVDPGNTPSCTGVATSMATSKVRGPDQLRWQTTGLVQSRKGSFMASYFNESRQGQYIAVVVETPEVADREGWKIRGSDQKAIKDDILQRFDSAAMPELRELIEDAGDWTMCPVYQLPMGGKWMSSRGRCILIGDAAHAMPPQGESTGICIEDAIVFSRAMMHYRNHALRSILTAYERYRRPKTDAEVLKAVSRWESVKDKGWLAHKLLMLITPWYLWWTAASRNNEFSDDFTKLDFDITASL</sequence>
<evidence type="ECO:0000313" key="8">
    <source>
        <dbReference type="EMBL" id="KAF7195795.1"/>
    </source>
</evidence>
<gene>
    <name evidence="8" type="ORF">HII31_02812</name>
</gene>
<evidence type="ECO:0000256" key="3">
    <source>
        <dbReference type="ARBA" id="ARBA00022827"/>
    </source>
</evidence>
<feature type="domain" description="FAD-binding" evidence="7">
    <location>
        <begin position="4"/>
        <end position="365"/>
    </location>
</feature>
<evidence type="ECO:0000256" key="4">
    <source>
        <dbReference type="ARBA" id="ARBA00023002"/>
    </source>
</evidence>
<name>A0A8H6RPU8_9PEZI</name>
<dbReference type="GO" id="GO:0071949">
    <property type="term" value="F:FAD binding"/>
    <property type="evidence" value="ECO:0007669"/>
    <property type="project" value="InterPro"/>
</dbReference>
<accession>A0A8H6RPU8</accession>
<dbReference type="InterPro" id="IPR002938">
    <property type="entry name" value="FAD-bd"/>
</dbReference>
<organism evidence="8 9">
    <name type="scientific">Pseudocercospora fuligena</name>
    <dbReference type="NCBI Taxonomy" id="685502"/>
    <lineage>
        <taxon>Eukaryota</taxon>
        <taxon>Fungi</taxon>
        <taxon>Dikarya</taxon>
        <taxon>Ascomycota</taxon>
        <taxon>Pezizomycotina</taxon>
        <taxon>Dothideomycetes</taxon>
        <taxon>Dothideomycetidae</taxon>
        <taxon>Mycosphaerellales</taxon>
        <taxon>Mycosphaerellaceae</taxon>
        <taxon>Pseudocercospora</taxon>
    </lineage>
</organism>
<evidence type="ECO:0000256" key="1">
    <source>
        <dbReference type="ARBA" id="ARBA00007992"/>
    </source>
</evidence>
<keyword evidence="2" id="KW-0285">Flavoprotein</keyword>
<dbReference type="InterPro" id="IPR036188">
    <property type="entry name" value="FAD/NAD-bd_sf"/>
</dbReference>
<dbReference type="InterPro" id="IPR050493">
    <property type="entry name" value="FAD-dep_Monooxygenase_BioMet"/>
</dbReference>
<keyword evidence="3" id="KW-0274">FAD</keyword>
<reference evidence="8" key="1">
    <citation type="submission" date="2020-04" db="EMBL/GenBank/DDBJ databases">
        <title>Draft genome resource of the tomato pathogen Pseudocercospora fuligena.</title>
        <authorList>
            <person name="Zaccaron A."/>
        </authorList>
    </citation>
    <scope>NUCLEOTIDE SEQUENCE</scope>
    <source>
        <strain evidence="8">PF001</strain>
    </source>
</reference>
<feature type="signal peptide" evidence="6">
    <location>
        <begin position="1"/>
        <end position="18"/>
    </location>
</feature>
<keyword evidence="6" id="KW-0732">Signal</keyword>
<dbReference type="GO" id="GO:0004497">
    <property type="term" value="F:monooxygenase activity"/>
    <property type="evidence" value="ECO:0007669"/>
    <property type="project" value="UniProtKB-KW"/>
</dbReference>